<evidence type="ECO:0000313" key="11">
    <source>
        <dbReference type="Proteomes" id="UP000295729"/>
    </source>
</evidence>
<name>A0A4R6XDY1_9GAMM</name>
<dbReference type="OrthoDB" id="9812260at2"/>
<keyword evidence="5 7" id="KW-0472">Membrane</keyword>
<dbReference type="GO" id="GO:0052621">
    <property type="term" value="F:diguanylate cyclase activity"/>
    <property type="evidence" value="ECO:0007669"/>
    <property type="project" value="UniProtKB-EC"/>
</dbReference>
<dbReference type="Pfam" id="PF00990">
    <property type="entry name" value="GGDEF"/>
    <property type="match status" value="1"/>
</dbReference>
<dbReference type="CDD" id="cd01949">
    <property type="entry name" value="GGDEF"/>
    <property type="match status" value="1"/>
</dbReference>
<dbReference type="EMBL" id="SNZA01000001">
    <property type="protein sequence ID" value="TDR15203.1"/>
    <property type="molecule type" value="Genomic_DNA"/>
</dbReference>
<dbReference type="InterPro" id="IPR042240">
    <property type="entry name" value="CHASE_sf"/>
</dbReference>
<comment type="caution">
    <text evidence="10">The sequence shown here is derived from an EMBL/GenBank/DDBJ whole genome shotgun (WGS) entry which is preliminary data.</text>
</comment>
<evidence type="ECO:0000259" key="9">
    <source>
        <dbReference type="PROSITE" id="PS50887"/>
    </source>
</evidence>
<evidence type="ECO:0000256" key="4">
    <source>
        <dbReference type="ARBA" id="ARBA00022989"/>
    </source>
</evidence>
<dbReference type="NCBIfam" id="TIGR00254">
    <property type="entry name" value="GGDEF"/>
    <property type="match status" value="1"/>
</dbReference>
<dbReference type="InterPro" id="IPR006189">
    <property type="entry name" value="CHASE_dom"/>
</dbReference>
<evidence type="ECO:0000256" key="3">
    <source>
        <dbReference type="ARBA" id="ARBA00022692"/>
    </source>
</evidence>
<evidence type="ECO:0000256" key="5">
    <source>
        <dbReference type="ARBA" id="ARBA00023136"/>
    </source>
</evidence>
<dbReference type="Proteomes" id="UP000295729">
    <property type="component" value="Unassembled WGS sequence"/>
</dbReference>
<dbReference type="InterPro" id="IPR043128">
    <property type="entry name" value="Rev_trsase/Diguanyl_cyclase"/>
</dbReference>
<dbReference type="PANTHER" id="PTHR45138">
    <property type="entry name" value="REGULATORY COMPONENTS OF SENSORY TRANSDUCTION SYSTEM"/>
    <property type="match status" value="1"/>
</dbReference>
<comment type="catalytic activity">
    <reaction evidence="6">
        <text>2 GTP = 3',3'-c-di-GMP + 2 diphosphate</text>
        <dbReference type="Rhea" id="RHEA:24898"/>
        <dbReference type="ChEBI" id="CHEBI:33019"/>
        <dbReference type="ChEBI" id="CHEBI:37565"/>
        <dbReference type="ChEBI" id="CHEBI:58805"/>
        <dbReference type="EC" id="2.7.7.65"/>
    </reaction>
</comment>
<dbReference type="PROSITE" id="PS50839">
    <property type="entry name" value="CHASE"/>
    <property type="match status" value="1"/>
</dbReference>
<organism evidence="10 11">
    <name type="scientific">Marinomonas communis</name>
    <dbReference type="NCBI Taxonomy" id="28254"/>
    <lineage>
        <taxon>Bacteria</taxon>
        <taxon>Pseudomonadati</taxon>
        <taxon>Pseudomonadota</taxon>
        <taxon>Gammaproteobacteria</taxon>
        <taxon>Oceanospirillales</taxon>
        <taxon>Oceanospirillaceae</taxon>
        <taxon>Marinomonas</taxon>
    </lineage>
</organism>
<dbReference type="RefSeq" id="WP_133559832.1">
    <property type="nucleotide sequence ID" value="NZ_SNZA01000001.1"/>
</dbReference>
<dbReference type="GO" id="GO:0016020">
    <property type="term" value="C:membrane"/>
    <property type="evidence" value="ECO:0007669"/>
    <property type="project" value="UniProtKB-SubCell"/>
</dbReference>
<evidence type="ECO:0000313" key="10">
    <source>
        <dbReference type="EMBL" id="TDR15203.1"/>
    </source>
</evidence>
<dbReference type="Gene3D" id="3.30.70.270">
    <property type="match status" value="1"/>
</dbReference>
<dbReference type="InterPro" id="IPR029787">
    <property type="entry name" value="Nucleotide_cyclase"/>
</dbReference>
<dbReference type="SMART" id="SM00267">
    <property type="entry name" value="GGDEF"/>
    <property type="match status" value="1"/>
</dbReference>
<comment type="subcellular location">
    <subcellularLocation>
        <location evidence="1">Membrane</location>
    </subcellularLocation>
</comment>
<sequence>MFESIKRYKRTAFIVFTVTFWLSAIYAIDFYSDLNSEHLTKQHQKAVLKEVALARAKIESSIYKEVSLADALTTLLMTNPNNTLNHWDRVANKLISNASYIRNIGLSPNDIITHIYPLEGNEAAIGLDFRTLPSQYNVVVHTRDSGQVYLDGPVTLVQGGKAVIARFPVFLDYPINNSYWGGASVVLNFDDIIHQSGLLNIDGTEVALKRMQLDGSETVFLGEPTLFEKADELIPIFLPQVEWMLAVKSLNTPSSTSIFQSFQHIWSLGLIASGILYIAFILLFRAYALAHSASIRDELTNLHNRRYFFQFLNRLLTKNSSDFILYSIDLNDFKNVNDRYGHDAGDYLLKHIGRILTSLTPKGACLARVGGDEFALLIPQQSKRIEAEPFALKLELTVSSQTMTWKHQALTGSLSIGYVCYDKNAPESMENLLTSADHNMYNHKRKHYQKQQYPGGYHDYII</sequence>
<evidence type="ECO:0000256" key="7">
    <source>
        <dbReference type="SAM" id="Phobius"/>
    </source>
</evidence>
<dbReference type="AlphaFoldDB" id="A0A4R6XDY1"/>
<gene>
    <name evidence="10" type="ORF">C8D85_0557</name>
</gene>
<feature type="domain" description="CHASE" evidence="8">
    <location>
        <begin position="107"/>
        <end position="246"/>
    </location>
</feature>
<evidence type="ECO:0000256" key="1">
    <source>
        <dbReference type="ARBA" id="ARBA00004370"/>
    </source>
</evidence>
<reference evidence="10 11" key="1">
    <citation type="submission" date="2019-03" db="EMBL/GenBank/DDBJ databases">
        <title>Genomic Encyclopedia of Type Strains, Phase IV (KMG-IV): sequencing the most valuable type-strain genomes for metagenomic binning, comparative biology and taxonomic classification.</title>
        <authorList>
            <person name="Goeker M."/>
        </authorList>
    </citation>
    <scope>NUCLEOTIDE SEQUENCE [LARGE SCALE GENOMIC DNA]</scope>
    <source>
        <strain evidence="10 11">DSM 5604</strain>
    </source>
</reference>
<dbReference type="Pfam" id="PF03924">
    <property type="entry name" value="CHASE"/>
    <property type="match status" value="1"/>
</dbReference>
<keyword evidence="4 7" id="KW-1133">Transmembrane helix</keyword>
<dbReference type="InterPro" id="IPR050469">
    <property type="entry name" value="Diguanylate_Cyclase"/>
</dbReference>
<feature type="domain" description="GGDEF" evidence="9">
    <location>
        <begin position="321"/>
        <end position="462"/>
    </location>
</feature>
<accession>A0A4R6XDY1</accession>
<dbReference type="SUPFAM" id="SSF55073">
    <property type="entry name" value="Nucleotide cyclase"/>
    <property type="match status" value="1"/>
</dbReference>
<dbReference type="InterPro" id="IPR000160">
    <property type="entry name" value="GGDEF_dom"/>
</dbReference>
<dbReference type="Gene3D" id="3.30.450.350">
    <property type="entry name" value="CHASE domain"/>
    <property type="match status" value="1"/>
</dbReference>
<dbReference type="PROSITE" id="PS50887">
    <property type="entry name" value="GGDEF"/>
    <property type="match status" value="1"/>
</dbReference>
<dbReference type="GO" id="GO:0007165">
    <property type="term" value="P:signal transduction"/>
    <property type="evidence" value="ECO:0007669"/>
    <property type="project" value="UniProtKB-ARBA"/>
</dbReference>
<proteinExistence type="predicted"/>
<evidence type="ECO:0000256" key="6">
    <source>
        <dbReference type="ARBA" id="ARBA00034247"/>
    </source>
</evidence>
<dbReference type="PANTHER" id="PTHR45138:SF9">
    <property type="entry name" value="DIGUANYLATE CYCLASE DGCM-RELATED"/>
    <property type="match status" value="1"/>
</dbReference>
<keyword evidence="3 7" id="KW-0812">Transmembrane</keyword>
<evidence type="ECO:0000259" key="8">
    <source>
        <dbReference type="PROSITE" id="PS50839"/>
    </source>
</evidence>
<dbReference type="EC" id="2.7.7.65" evidence="2"/>
<keyword evidence="11" id="KW-1185">Reference proteome</keyword>
<protein>
    <recommendedName>
        <fullName evidence="2">diguanylate cyclase</fullName>
        <ecNumber evidence="2">2.7.7.65</ecNumber>
    </recommendedName>
</protein>
<feature type="transmembrane region" description="Helical" evidence="7">
    <location>
        <begin position="265"/>
        <end position="287"/>
    </location>
</feature>
<dbReference type="SMART" id="SM01079">
    <property type="entry name" value="CHASE"/>
    <property type="match status" value="1"/>
</dbReference>
<evidence type="ECO:0000256" key="2">
    <source>
        <dbReference type="ARBA" id="ARBA00012528"/>
    </source>
</evidence>